<name>K6YWU4_9ALTE</name>
<proteinExistence type="predicted"/>
<protein>
    <submittedName>
        <fullName evidence="1">Uncharacterized protein</fullName>
    </submittedName>
</protein>
<dbReference type="AlphaFoldDB" id="K6YWU4"/>
<sequence>MQSTETNNECEVTAIDGKSLSGSFNRIDRQSTIHMSF</sequence>
<dbReference type="EMBL" id="BAEO01000062">
    <property type="protein sequence ID" value="GAC21208.1"/>
    <property type="molecule type" value="Genomic_DNA"/>
</dbReference>
<dbReference type="STRING" id="493475.GARC_4266"/>
<comment type="caution">
    <text evidence="1">The sequence shown here is derived from an EMBL/GenBank/DDBJ whole genome shotgun (WGS) entry which is preliminary data.</text>
</comment>
<accession>K6YWU4</accession>
<evidence type="ECO:0000313" key="1">
    <source>
        <dbReference type="EMBL" id="GAC21208.1"/>
    </source>
</evidence>
<gene>
    <name evidence="1" type="ORF">GARC_4266</name>
</gene>
<reference evidence="1 2" key="1">
    <citation type="journal article" date="2017" name="Antonie Van Leeuwenhoek">
        <title>Rhizobium rhizosphaerae sp. nov., a novel species isolated from rice rhizosphere.</title>
        <authorList>
            <person name="Zhao J.J."/>
            <person name="Zhang J."/>
            <person name="Zhang R.J."/>
            <person name="Zhang C.W."/>
            <person name="Yin H.Q."/>
            <person name="Zhang X.X."/>
        </authorList>
    </citation>
    <scope>NUCLEOTIDE SEQUENCE [LARGE SCALE GENOMIC DNA]</scope>
    <source>
        <strain evidence="1 2">BSs20135</strain>
    </source>
</reference>
<organism evidence="1 2">
    <name type="scientific">Paraglaciecola arctica BSs20135</name>
    <dbReference type="NCBI Taxonomy" id="493475"/>
    <lineage>
        <taxon>Bacteria</taxon>
        <taxon>Pseudomonadati</taxon>
        <taxon>Pseudomonadota</taxon>
        <taxon>Gammaproteobacteria</taxon>
        <taxon>Alteromonadales</taxon>
        <taxon>Alteromonadaceae</taxon>
        <taxon>Paraglaciecola</taxon>
    </lineage>
</organism>
<evidence type="ECO:0000313" key="2">
    <source>
        <dbReference type="Proteomes" id="UP000006327"/>
    </source>
</evidence>
<keyword evidence="2" id="KW-1185">Reference proteome</keyword>
<dbReference type="Proteomes" id="UP000006327">
    <property type="component" value="Unassembled WGS sequence"/>
</dbReference>